<accession>A0A7L4YIF2</accession>
<dbReference type="SUPFAM" id="SSF109854">
    <property type="entry name" value="DinB/YfiT-like putative metalloenzymes"/>
    <property type="match status" value="1"/>
</dbReference>
<dbReference type="Gene3D" id="1.20.120.450">
    <property type="entry name" value="dinb family like domain"/>
    <property type="match status" value="1"/>
</dbReference>
<sequence>MANSPHGRGGVTADLTHYLQRTREHVVGTLDGLDDYAVRRPMTPTGTNLLGLVKHLASGELGYLGDCVGRPAPVALPWMDDGSVWDGADMWAKPEESREWILDLWPVMPMPG</sequence>
<protein>
    <submittedName>
        <fullName evidence="1">DUF664 domain-containing protein</fullName>
    </submittedName>
</protein>
<dbReference type="KEGG" id="eke:EK0264_02145"/>
<keyword evidence="2" id="KW-1185">Reference proteome</keyword>
<dbReference type="InterPro" id="IPR034660">
    <property type="entry name" value="DinB/YfiT-like"/>
</dbReference>
<dbReference type="InParanoid" id="A0A7L4YIF2"/>
<dbReference type="Proteomes" id="UP000463857">
    <property type="component" value="Chromosome"/>
</dbReference>
<organism evidence="1 2">
    <name type="scientific">Epidermidibacterium keratini</name>
    <dbReference type="NCBI Taxonomy" id="1891644"/>
    <lineage>
        <taxon>Bacteria</taxon>
        <taxon>Bacillati</taxon>
        <taxon>Actinomycetota</taxon>
        <taxon>Actinomycetes</taxon>
        <taxon>Sporichthyales</taxon>
        <taxon>Sporichthyaceae</taxon>
        <taxon>Epidermidibacterium</taxon>
    </lineage>
</organism>
<dbReference type="Pfam" id="PF04978">
    <property type="entry name" value="MST"/>
    <property type="match status" value="1"/>
</dbReference>
<name>A0A7L4YIF2_9ACTN</name>
<gene>
    <name evidence="1" type="ORF">EK0264_02145</name>
</gene>
<dbReference type="EMBL" id="CP047156">
    <property type="protein sequence ID" value="QHB99204.1"/>
    <property type="molecule type" value="Genomic_DNA"/>
</dbReference>
<evidence type="ECO:0000313" key="1">
    <source>
        <dbReference type="EMBL" id="QHB99204.1"/>
    </source>
</evidence>
<reference evidence="1 2" key="1">
    <citation type="journal article" date="2018" name="Int. J. Syst. Evol. Microbiol.">
        <title>Epidermidibacterium keratini gen. nov., sp. nov., a member of the family Sporichthyaceae, isolated from keratin epidermis.</title>
        <authorList>
            <person name="Lee D.G."/>
            <person name="Trujillo M.E."/>
            <person name="Kang S."/>
            <person name="Nam J.J."/>
            <person name="Kim Y.J."/>
        </authorList>
    </citation>
    <scope>NUCLEOTIDE SEQUENCE [LARGE SCALE GENOMIC DNA]</scope>
    <source>
        <strain evidence="1 2">EPI-7</strain>
    </source>
</reference>
<dbReference type="AlphaFoldDB" id="A0A7L4YIF2"/>
<proteinExistence type="predicted"/>
<evidence type="ECO:0000313" key="2">
    <source>
        <dbReference type="Proteomes" id="UP000463857"/>
    </source>
</evidence>
<dbReference type="InterPro" id="IPR007061">
    <property type="entry name" value="MST-like"/>
</dbReference>
<dbReference type="OrthoDB" id="4548523at2"/>
<dbReference type="RefSeq" id="WP_159542452.1">
    <property type="nucleotide sequence ID" value="NZ_CP047156.1"/>
</dbReference>